<evidence type="ECO:0000313" key="2">
    <source>
        <dbReference type="Proteomes" id="UP000035760"/>
    </source>
</evidence>
<dbReference type="SUPFAM" id="SSF47413">
    <property type="entry name" value="lambda repressor-like DNA-binding domains"/>
    <property type="match status" value="1"/>
</dbReference>
<reference evidence="1" key="2">
    <citation type="submission" date="2014-03" db="EMBL/GenBank/DDBJ databases">
        <title>Candidatus Competibacter-lineage genomes retrieved from metagenomes reveal functional metabolic diversity.</title>
        <authorList>
            <person name="McIlroy S.J."/>
            <person name="Albertsen M."/>
            <person name="Andresen E.K."/>
            <person name="Saunders A.M."/>
            <person name="Kristiansen R."/>
            <person name="Stokholm-Bjerregaard M."/>
            <person name="Nielsen K.L."/>
            <person name="Nielsen P.H."/>
        </authorList>
    </citation>
    <scope>NUCLEOTIDE SEQUENCE</scope>
    <source>
        <strain evidence="1">Run_A_D11</strain>
    </source>
</reference>
<gene>
    <name evidence="1" type="primary">dicC</name>
    <name evidence="1" type="ORF">BN873_310011</name>
</gene>
<proteinExistence type="predicted"/>
<accession>W6M478</accession>
<reference evidence="1" key="1">
    <citation type="submission" date="2013-07" db="EMBL/GenBank/DDBJ databases">
        <authorList>
            <person name="McIlroy S."/>
        </authorList>
    </citation>
    <scope>NUCLEOTIDE SEQUENCE [LARGE SCALE GENOMIC DNA]</scope>
    <source>
        <strain evidence="1">Run_A_D11</strain>
    </source>
</reference>
<dbReference type="RefSeq" id="WP_048672762.1">
    <property type="nucleotide sequence ID" value="NZ_CBTJ020000038.1"/>
</dbReference>
<dbReference type="Gene3D" id="1.10.260.40">
    <property type="entry name" value="lambda repressor-like DNA-binding domains"/>
    <property type="match status" value="1"/>
</dbReference>
<comment type="caution">
    <text evidence="1">The sequence shown here is derived from an EMBL/GenBank/DDBJ whole genome shotgun (WGS) entry which is preliminary data.</text>
</comment>
<protein>
    <submittedName>
        <fullName evidence="1">DNA-binding transcriptional regulator for DicB Qin prophage</fullName>
    </submittedName>
</protein>
<dbReference type="STRING" id="1400863.BN873_310011"/>
<dbReference type="EMBL" id="CBTJ020000038">
    <property type="protein sequence ID" value="CDI02492.1"/>
    <property type="molecule type" value="Genomic_DNA"/>
</dbReference>
<dbReference type="Proteomes" id="UP000035760">
    <property type="component" value="Unassembled WGS sequence"/>
</dbReference>
<keyword evidence="2" id="KW-1185">Reference proteome</keyword>
<sequence length="87" mass="8975">MKTCDAIAFFGNATATAEAAGISPSAVSQWGDLVPPATAAILEKLTNGALIFDPSAYRKRNGRLWALAKEGNCHAKPALSMGQEAAA</sequence>
<dbReference type="InterPro" id="IPR010982">
    <property type="entry name" value="Lambda_DNA-bd_dom_sf"/>
</dbReference>
<dbReference type="AlphaFoldDB" id="W6M478"/>
<name>W6M478_9GAMM</name>
<dbReference type="Pfam" id="PF14549">
    <property type="entry name" value="P22_Cro"/>
    <property type="match status" value="1"/>
</dbReference>
<dbReference type="OrthoDB" id="6693632at2"/>
<keyword evidence="1" id="KW-0238">DNA-binding</keyword>
<evidence type="ECO:0000313" key="1">
    <source>
        <dbReference type="EMBL" id="CDI02492.1"/>
    </source>
</evidence>
<organism evidence="1 2">
    <name type="scientific">Candidatus Competibacter denitrificans Run_A_D11</name>
    <dbReference type="NCBI Taxonomy" id="1400863"/>
    <lineage>
        <taxon>Bacteria</taxon>
        <taxon>Pseudomonadati</taxon>
        <taxon>Pseudomonadota</taxon>
        <taxon>Gammaproteobacteria</taxon>
        <taxon>Candidatus Competibacteraceae</taxon>
        <taxon>Candidatus Competibacter</taxon>
    </lineage>
</organism>
<dbReference type="GO" id="GO:0003677">
    <property type="term" value="F:DNA binding"/>
    <property type="evidence" value="ECO:0007669"/>
    <property type="project" value="UniProtKB-KW"/>
</dbReference>